<feature type="region of interest" description="Disordered" evidence="1">
    <location>
        <begin position="1"/>
        <end position="20"/>
    </location>
</feature>
<accession>A0AA39XQC2</accession>
<feature type="region of interest" description="Disordered" evidence="1">
    <location>
        <begin position="159"/>
        <end position="205"/>
    </location>
</feature>
<evidence type="ECO:0000313" key="2">
    <source>
        <dbReference type="EMBL" id="KAK0638169.1"/>
    </source>
</evidence>
<dbReference type="AlphaFoldDB" id="A0AA39XQC2"/>
<evidence type="ECO:0000313" key="3">
    <source>
        <dbReference type="Proteomes" id="UP001175001"/>
    </source>
</evidence>
<feature type="compositionally biased region" description="Acidic residues" evidence="1">
    <location>
        <begin position="185"/>
        <end position="196"/>
    </location>
</feature>
<reference evidence="2" key="1">
    <citation type="submission" date="2023-06" db="EMBL/GenBank/DDBJ databases">
        <title>Multi-omics analyses reveal the molecular pathogenesis toolkit of Lasiodiplodia hormozganensis, a cross-kingdom pathogen.</title>
        <authorList>
            <person name="Felix C."/>
            <person name="Meneses R."/>
            <person name="Goncalves M.F.M."/>
            <person name="Tilleman L."/>
            <person name="Duarte A.S."/>
            <person name="Jorrin-Novo J.V."/>
            <person name="Van De Peer Y."/>
            <person name="Deforce D."/>
            <person name="Van Nieuwerburgh F."/>
            <person name="Esteves A.C."/>
            <person name="Alves A."/>
        </authorList>
    </citation>
    <scope>NUCLEOTIDE SEQUENCE</scope>
    <source>
        <strain evidence="2">CBS 339.90</strain>
    </source>
</reference>
<sequence length="515" mass="57349">MTTPPDLSLPPTAPVERYRDEPMSLLPTALYTLVELSDSELDELQRECESEIPDATPGDNVRRPADTQARFVGSPLRAVYDYHLELGPRRTFDPIYFIVATDKEWKTKGVLLVTLDDGNVDELGCKTDSFFIKAGDAGLTVSNLQIGNSDWLEEKESYEIAPGGDDGDDDDGDNNLGSKDKDTAGDDSEGNSDDSGPDPPPAHIKHIDTFAPLYVVSGIDAEKLIYKLEPGSSRKKKPETDYMIRWQATLTPQNLSSAHSSSPMTPPDAAVTADLVAQACARHPARCRKNPRLNRTRLLVADTPHYDEHGLVLVQLSWDDGITKPAHYQRIPAEEYAGFQQRYLDATGLHRPKHPLILIVEPGVGTEGHAMAGRQALDPSWRTRGEHDKRVVYAPPRRVVPGRVNERIQWEKLHEAARWFPWVCRTRRFEAAPLVQRFFVWVDHAELAEKGIVVVVRVDWDGDVHRSDEELLALDLDGKVATLRVPAGEALDLIEAATVGRNIEGLSNEAVEFFH</sequence>
<gene>
    <name evidence="2" type="ORF">DIS24_g10094</name>
</gene>
<dbReference type="EMBL" id="JAUJDW010000101">
    <property type="protein sequence ID" value="KAK0638169.1"/>
    <property type="molecule type" value="Genomic_DNA"/>
</dbReference>
<comment type="caution">
    <text evidence="2">The sequence shown here is derived from an EMBL/GenBank/DDBJ whole genome shotgun (WGS) entry which is preliminary data.</text>
</comment>
<protein>
    <submittedName>
        <fullName evidence="2">Uncharacterized protein</fullName>
    </submittedName>
</protein>
<keyword evidence="3" id="KW-1185">Reference proteome</keyword>
<organism evidence="2 3">
    <name type="scientific">Lasiodiplodia hormozganensis</name>
    <dbReference type="NCBI Taxonomy" id="869390"/>
    <lineage>
        <taxon>Eukaryota</taxon>
        <taxon>Fungi</taxon>
        <taxon>Dikarya</taxon>
        <taxon>Ascomycota</taxon>
        <taxon>Pezizomycotina</taxon>
        <taxon>Dothideomycetes</taxon>
        <taxon>Dothideomycetes incertae sedis</taxon>
        <taxon>Botryosphaeriales</taxon>
        <taxon>Botryosphaeriaceae</taxon>
        <taxon>Lasiodiplodia</taxon>
    </lineage>
</organism>
<dbReference type="Proteomes" id="UP001175001">
    <property type="component" value="Unassembled WGS sequence"/>
</dbReference>
<evidence type="ECO:0000256" key="1">
    <source>
        <dbReference type="SAM" id="MobiDB-lite"/>
    </source>
</evidence>
<name>A0AA39XQC2_9PEZI</name>
<proteinExistence type="predicted"/>